<feature type="region of interest" description="Disordered" evidence="2">
    <location>
        <begin position="1"/>
        <end position="56"/>
    </location>
</feature>
<protein>
    <submittedName>
        <fullName evidence="3">Uncharacterized protein</fullName>
    </submittedName>
</protein>
<feature type="region of interest" description="Disordered" evidence="2">
    <location>
        <begin position="153"/>
        <end position="656"/>
    </location>
</feature>
<dbReference type="PANTHER" id="PTHR31115">
    <property type="entry name" value="OS05G0107300 PROTEIN"/>
    <property type="match status" value="1"/>
</dbReference>
<feature type="compositionally biased region" description="Polar residues" evidence="2">
    <location>
        <begin position="1168"/>
        <end position="1178"/>
    </location>
</feature>
<feature type="region of interest" description="Disordered" evidence="2">
    <location>
        <begin position="97"/>
        <end position="122"/>
    </location>
</feature>
<evidence type="ECO:0000256" key="2">
    <source>
        <dbReference type="SAM" id="MobiDB-lite"/>
    </source>
</evidence>
<evidence type="ECO:0000313" key="3">
    <source>
        <dbReference type="EMBL" id="GJS75401.1"/>
    </source>
</evidence>
<evidence type="ECO:0000313" key="4">
    <source>
        <dbReference type="Proteomes" id="UP001151760"/>
    </source>
</evidence>
<feature type="compositionally biased region" description="Basic and acidic residues" evidence="2">
    <location>
        <begin position="199"/>
        <end position="211"/>
    </location>
</feature>
<feature type="coiled-coil region" evidence="1">
    <location>
        <begin position="907"/>
        <end position="941"/>
    </location>
</feature>
<keyword evidence="4" id="KW-1185">Reference proteome</keyword>
<name>A0ABQ4YDE1_9ASTR</name>
<feature type="compositionally biased region" description="Polar residues" evidence="2">
    <location>
        <begin position="20"/>
        <end position="33"/>
    </location>
</feature>
<feature type="compositionally biased region" description="Basic and acidic residues" evidence="2">
    <location>
        <begin position="367"/>
        <end position="383"/>
    </location>
</feature>
<gene>
    <name evidence="3" type="ORF">Tco_0725282</name>
</gene>
<feature type="compositionally biased region" description="Polar residues" evidence="2">
    <location>
        <begin position="399"/>
        <end position="408"/>
    </location>
</feature>
<feature type="compositionally biased region" description="Polar residues" evidence="2">
    <location>
        <begin position="100"/>
        <end position="117"/>
    </location>
</feature>
<feature type="compositionally biased region" description="Basic and acidic residues" evidence="2">
    <location>
        <begin position="1110"/>
        <end position="1119"/>
    </location>
</feature>
<dbReference type="PANTHER" id="PTHR31115:SF3">
    <property type="entry name" value="EXPRESSED PROTEIN"/>
    <property type="match status" value="1"/>
</dbReference>
<reference evidence="3" key="1">
    <citation type="journal article" date="2022" name="Int. J. Mol. Sci.">
        <title>Draft Genome of Tanacetum Coccineum: Genomic Comparison of Closely Related Tanacetum-Family Plants.</title>
        <authorList>
            <person name="Yamashiro T."/>
            <person name="Shiraishi A."/>
            <person name="Nakayama K."/>
            <person name="Satake H."/>
        </authorList>
    </citation>
    <scope>NUCLEOTIDE SEQUENCE</scope>
</reference>
<feature type="compositionally biased region" description="Low complexity" evidence="2">
    <location>
        <begin position="45"/>
        <end position="56"/>
    </location>
</feature>
<reference evidence="3" key="2">
    <citation type="submission" date="2022-01" db="EMBL/GenBank/DDBJ databases">
        <authorList>
            <person name="Yamashiro T."/>
            <person name="Shiraishi A."/>
            <person name="Satake H."/>
            <person name="Nakayama K."/>
        </authorList>
    </citation>
    <scope>NUCLEOTIDE SEQUENCE</scope>
</reference>
<accession>A0ABQ4YDE1</accession>
<keyword evidence="1" id="KW-0175">Coiled coil</keyword>
<sequence length="1263" mass="137788">MASSGKFDLSSASPDRPLYNSAQRGGSYTLDRSSSFRENMENPILSSLPSMSRSTSTVTQTDVTNFLQCLRFDPKAMAAEHKFNRYGDFKRLASAVIGSPDQSPSGSSKGKLPNSSPDDLKRLRAGLRESSIKARERVKIFSETLSVVNKCFPSIPSRKRSRPDSLPGDRASGLLLNRSPMGAGVGKMGTQSHSPAHMFDFEQPKVEERGKSAIPNKRTRTSLADQRAEVRPNTPARSSGNLDRDKEALRLPNSNATQGEDRPLSIVTDGWEKAKMKKKRTGIKADAASSPSSLSTKAVDGYRESKQGIHPRHLPDAMSRLNDSQGFRLGAANGVAGGGKAEGPTPQASVGMRSSIPRPDQENSPLIHDKRDRSTSSEKERTNLRSVNKSNVRDEFISGSPTSSTKPHTNARGPRSGSSVVRKSSPVVQRATASSDWDLVHGTNKNPGAFGSSNRKRTPSTRSPSPPVAQWADRRPQKISRTARRTNLVPILSNSGEVPALDTSDVTGSESGSGFAKRFPANSPQQFKSKGDPFPSSTLSESEESGAAEIRSRDKGKKSDEMEDKAEHNVQKMSTLVPPPRKNKMVNGKDGDGVRKQGRTGRGFGSGRAVTPSGEKNRNVGTAKQLRTARLGFEKSESKSGRPPTRKLSDRRAYTRKHTATNTAADFLVGSDDGHEELLAAANAVIKPSHALSSPLWWQMEPLFGFVSDVDMSYLKQQGSTHINPALLDVDSSGKLANGTKNVCIEPSPKGTTIPAEIPLCQRLLAALISEEGNDELNDDHNKYNVYGSGFEFETDVESNAFNHQSLQNYELGGYNTSNGRRINSTLRSCKESVHSPINNHTTGFDQSYNGLTSDLAKTPSTTFSEYQYGNMPINERLLAEIQSIGIYPELVADLPHNGSEGIGGEIRRLEEKHHEQVSRKKSLLENLLETTTEARELQLKEFEQHCLDKLTAMAYQKYMSCWGPHGPGGRSGGSKMAKQSALGLVRRTLGRCHEFEATGKSCFSDPLYKEMYCSGSSYLNDAQVDASTDGGFGKIYGNSIERASGAQQSPSVNNHDIYSLDEFQSLDQTIGRDDIWSSRVKKRELYLDDVVAGTSPGIGAPILNSAKGKRSERDREGKGNSLSRNGGPRIGRPASVNVKGERKNKSKLKQKTTQLSASLNGPIGKISDQNRTSSSVTKSFDMKNNSVKNKDDYKSLDDLEEPLDFSHLQLPEMDVLSVGNDLGEQGHDIGSWLNIDDEILQDEDFLGLEIPMDDLSDLNMMV</sequence>
<organism evidence="3 4">
    <name type="scientific">Tanacetum coccineum</name>
    <dbReference type="NCBI Taxonomy" id="301880"/>
    <lineage>
        <taxon>Eukaryota</taxon>
        <taxon>Viridiplantae</taxon>
        <taxon>Streptophyta</taxon>
        <taxon>Embryophyta</taxon>
        <taxon>Tracheophyta</taxon>
        <taxon>Spermatophyta</taxon>
        <taxon>Magnoliopsida</taxon>
        <taxon>eudicotyledons</taxon>
        <taxon>Gunneridae</taxon>
        <taxon>Pentapetalae</taxon>
        <taxon>asterids</taxon>
        <taxon>campanulids</taxon>
        <taxon>Asterales</taxon>
        <taxon>Asteraceae</taxon>
        <taxon>Asteroideae</taxon>
        <taxon>Anthemideae</taxon>
        <taxon>Anthemidinae</taxon>
        <taxon>Tanacetum</taxon>
    </lineage>
</organism>
<dbReference type="Proteomes" id="UP001151760">
    <property type="component" value="Unassembled WGS sequence"/>
</dbReference>
<dbReference type="EMBL" id="BQNB010010300">
    <property type="protein sequence ID" value="GJS75401.1"/>
    <property type="molecule type" value="Genomic_DNA"/>
</dbReference>
<feature type="region of interest" description="Disordered" evidence="2">
    <location>
        <begin position="1099"/>
        <end position="1178"/>
    </location>
</feature>
<feature type="compositionally biased region" description="Basic and acidic residues" evidence="2">
    <location>
        <begin position="550"/>
        <end position="570"/>
    </location>
</feature>
<evidence type="ECO:0000256" key="1">
    <source>
        <dbReference type="SAM" id="Coils"/>
    </source>
</evidence>
<proteinExistence type="predicted"/>
<comment type="caution">
    <text evidence="3">The sequence shown here is derived from an EMBL/GenBank/DDBJ whole genome shotgun (WGS) entry which is preliminary data.</text>
</comment>